<reference evidence="2" key="1">
    <citation type="submission" date="2005-09" db="EMBL/GenBank/DDBJ databases">
        <title>Complete sequence of chromosome 1 of Rhodobacter sphaeroides 2.4.1.</title>
        <authorList>
            <person name="Copeland A."/>
            <person name="Lucas S."/>
            <person name="Lapidus A."/>
            <person name="Barry K."/>
            <person name="Detter J.C."/>
            <person name="Glavina T."/>
            <person name="Hammon N."/>
            <person name="Israni S."/>
            <person name="Pitluck S."/>
            <person name="Richardson P."/>
            <person name="Mackenzie C."/>
            <person name="Choudhary M."/>
            <person name="Larimer F."/>
            <person name="Hauser L.J."/>
            <person name="Land M."/>
            <person name="Donohue T.J."/>
            <person name="Kaplan S."/>
        </authorList>
    </citation>
    <scope>NUCLEOTIDE SEQUENCE [LARGE SCALE GENOMIC DNA]</scope>
    <source>
        <strain evidence="2">ATCC 17023 / DSM 158 / JCM 6121 / CCUG 31486 / LMG 2827 / NBRC 12203 / NCIMB 8253 / ATH 2.4.1.</strain>
    </source>
</reference>
<dbReference type="InterPro" id="IPR006450">
    <property type="entry name" value="Phage_HK97_gp6-like"/>
</dbReference>
<accession>Q3J224</accession>
<evidence type="ECO:0000313" key="1">
    <source>
        <dbReference type="EMBL" id="ABA79160.1"/>
    </source>
</evidence>
<sequence>MARFGGLFLFLNTGKIIRNCAMVDLEKFKFHARIDDDFEDSYIQLLLDAAINYVSKITGVPNDENAPPEYDLAIMILALHWYTNREVLSDRGTNQVPYGLGMLIANLRTNWTI</sequence>
<evidence type="ECO:0000313" key="2">
    <source>
        <dbReference type="Proteomes" id="UP000002703"/>
    </source>
</evidence>
<dbReference type="AlphaFoldDB" id="Q3J224"/>
<dbReference type="InterPro" id="IPR021146">
    <property type="entry name" value="Phage_gp6-like_head-tail"/>
</dbReference>
<dbReference type="eggNOG" id="ENOG5033C0D">
    <property type="taxonomic scope" value="Bacteria"/>
</dbReference>
<dbReference type="STRING" id="272943.RSP_6247"/>
<dbReference type="RefSeq" id="WP_011337909.1">
    <property type="nucleotide sequence ID" value="NC_007493.2"/>
</dbReference>
<proteinExistence type="predicted"/>
<dbReference type="EMBL" id="CP000143">
    <property type="protein sequence ID" value="ABA79160.1"/>
    <property type="molecule type" value="Genomic_DNA"/>
</dbReference>
<organism evidence="1 2">
    <name type="scientific">Cereibacter sphaeroides (strain ATCC 17023 / DSM 158 / JCM 6121 / CCUG 31486 / LMG 2827 / NBRC 12203 / NCIMB 8253 / ATH 2.4.1.)</name>
    <name type="common">Rhodobacter sphaeroides</name>
    <dbReference type="NCBI Taxonomy" id="272943"/>
    <lineage>
        <taxon>Bacteria</taxon>
        <taxon>Pseudomonadati</taxon>
        <taxon>Pseudomonadota</taxon>
        <taxon>Alphaproteobacteria</taxon>
        <taxon>Rhodobacterales</taxon>
        <taxon>Paracoccaceae</taxon>
        <taxon>Cereibacter</taxon>
    </lineage>
</organism>
<dbReference type="Pfam" id="PF05135">
    <property type="entry name" value="Phage_connect_1"/>
    <property type="match status" value="1"/>
</dbReference>
<dbReference type="CDD" id="cd08054">
    <property type="entry name" value="gp6"/>
    <property type="match status" value="1"/>
</dbReference>
<name>Q3J224_CERS4</name>
<dbReference type="Proteomes" id="UP000002703">
    <property type="component" value="Chromosome 1"/>
</dbReference>
<protein>
    <submittedName>
        <fullName evidence="1">Phage-related protein, putative DNA packing</fullName>
    </submittedName>
</protein>
<gene>
    <name evidence="1" type="ORF">RSP_6247</name>
</gene>
<dbReference type="GeneID" id="3720320"/>
<dbReference type="Gene3D" id="1.10.3230.30">
    <property type="entry name" value="Phage gp6-like head-tail connector protein"/>
    <property type="match status" value="1"/>
</dbReference>
<dbReference type="NCBIfam" id="TIGR01560">
    <property type="entry name" value="put_DNA_pack"/>
    <property type="match status" value="1"/>
</dbReference>
<keyword evidence="2" id="KW-1185">Reference proteome</keyword>
<dbReference type="EnsemblBacteria" id="ABA79160">
    <property type="protein sequence ID" value="ABA79160"/>
    <property type="gene ID" value="RSP_6247"/>
</dbReference>
<dbReference type="OrthoDB" id="8452228at2"/>
<dbReference type="KEGG" id="rsp:RSP_6247"/>